<organism evidence="2 3">
    <name type="scientific">Kitasatospora albolonga</name>
    <dbReference type="NCBI Taxonomy" id="68173"/>
    <lineage>
        <taxon>Bacteria</taxon>
        <taxon>Bacillati</taxon>
        <taxon>Actinomycetota</taxon>
        <taxon>Actinomycetes</taxon>
        <taxon>Kitasatosporales</taxon>
        <taxon>Streptomycetaceae</taxon>
        <taxon>Kitasatospora</taxon>
    </lineage>
</organism>
<accession>A0ABC8BV46</accession>
<evidence type="ECO:0000313" key="3">
    <source>
        <dbReference type="Proteomes" id="UP000192251"/>
    </source>
</evidence>
<dbReference type="AlphaFoldDB" id="A0ABC8BV46"/>
<evidence type="ECO:0008006" key="4">
    <source>
        <dbReference type="Google" id="ProtNLM"/>
    </source>
</evidence>
<reference evidence="2 3" key="1">
    <citation type="submission" date="2017-04" db="EMBL/GenBank/DDBJ databases">
        <title>The complete genome sequence of Streptomyces albolongus YIM 101047, the producer of novel bafilomycins and novel odoriferous sesquiterpenoids.</title>
        <authorList>
            <person name="Yin M."/>
            <person name="Jiang Y."/>
        </authorList>
    </citation>
    <scope>NUCLEOTIDE SEQUENCE [LARGE SCALE GENOMIC DNA]</scope>
    <source>
        <strain evidence="2 3">YIM 101047</strain>
    </source>
</reference>
<dbReference type="Proteomes" id="UP000192251">
    <property type="component" value="Chromosome"/>
</dbReference>
<protein>
    <recommendedName>
        <fullName evidence="4">MarR family transcriptional regulator</fullName>
    </recommendedName>
</protein>
<evidence type="ECO:0000256" key="1">
    <source>
        <dbReference type="SAM" id="MobiDB-lite"/>
    </source>
</evidence>
<gene>
    <name evidence="2" type="ORF">B7C62_19700</name>
</gene>
<keyword evidence="3" id="KW-1185">Reference proteome</keyword>
<proteinExistence type="predicted"/>
<dbReference type="KEGG" id="kab:B7C62_19700"/>
<feature type="region of interest" description="Disordered" evidence="1">
    <location>
        <begin position="1"/>
        <end position="37"/>
    </location>
</feature>
<feature type="compositionally biased region" description="Polar residues" evidence="1">
    <location>
        <begin position="1"/>
        <end position="15"/>
    </location>
</feature>
<dbReference type="EMBL" id="CP020563">
    <property type="protein sequence ID" value="ARF74214.1"/>
    <property type="molecule type" value="Genomic_DNA"/>
</dbReference>
<sequence length="293" mass="31845">MANSYLSAAHSTSHETPPAHPMAKPGYGKRSAPNERPRTERDFAHLLPRDAAVAAYIDRLPDGSDISVKTLAKHLPYGQCALSTTLNRLQAAGHLRRGSECVVADDVMLWVTRTFFSRTAREDSWWNAYTRGDAPPDEPRRPTRSRAFILLAALGRTAPALSLSAADCVHLEPQVSEWFARGATEAELLSALTTGLPSPVHCAARLVERRLLDKLPPERVLPGPRTVLRTLECGECGAPGRPEALLGGLCRPCRGPSPEPPIGPPGAVQPPGVRERMNAVRAGLIPRSERTYR</sequence>
<evidence type="ECO:0000313" key="2">
    <source>
        <dbReference type="EMBL" id="ARF74214.1"/>
    </source>
</evidence>
<name>A0ABC8BV46_9ACTN</name>